<name>A0A0L8HAY4_OCTBM</name>
<dbReference type="GO" id="GO:0008270">
    <property type="term" value="F:zinc ion binding"/>
    <property type="evidence" value="ECO:0007669"/>
    <property type="project" value="UniProtKB-KW"/>
</dbReference>
<keyword evidence="1" id="KW-0479">Metal-binding</keyword>
<gene>
    <name evidence="8" type="ORF">OCBIM_22018586mg</name>
</gene>
<reference evidence="8" key="1">
    <citation type="submission" date="2015-07" db="EMBL/GenBank/DDBJ databases">
        <title>MeaNS - Measles Nucleotide Surveillance Program.</title>
        <authorList>
            <person name="Tran T."/>
            <person name="Druce J."/>
        </authorList>
    </citation>
    <scope>NUCLEOTIDE SEQUENCE</scope>
    <source>
        <strain evidence="8">UCB-OBI-ISO-001</strain>
        <tissue evidence="8">Gonad</tissue>
    </source>
</reference>
<dbReference type="SMART" id="SM00355">
    <property type="entry name" value="ZnF_C2H2"/>
    <property type="match status" value="3"/>
</dbReference>
<dbReference type="KEGG" id="obi:106871731"/>
<protein>
    <recommendedName>
        <fullName evidence="7">C2H2-type domain-containing protein</fullName>
    </recommendedName>
</protein>
<keyword evidence="2" id="KW-0677">Repeat</keyword>
<dbReference type="SUPFAM" id="SSF57667">
    <property type="entry name" value="beta-beta-alpha zinc fingers"/>
    <property type="match status" value="2"/>
</dbReference>
<evidence type="ECO:0000256" key="6">
    <source>
        <dbReference type="SAM" id="MobiDB-lite"/>
    </source>
</evidence>
<dbReference type="AlphaFoldDB" id="A0A0L8HAY4"/>
<dbReference type="PANTHER" id="PTHR23235:SF139">
    <property type="entry name" value="HUCKEBEIN"/>
    <property type="match status" value="1"/>
</dbReference>
<feature type="compositionally biased region" description="Low complexity" evidence="6">
    <location>
        <begin position="577"/>
        <end position="592"/>
    </location>
</feature>
<evidence type="ECO:0000256" key="2">
    <source>
        <dbReference type="ARBA" id="ARBA00022737"/>
    </source>
</evidence>
<feature type="compositionally biased region" description="Pro residues" evidence="6">
    <location>
        <begin position="564"/>
        <end position="576"/>
    </location>
</feature>
<dbReference type="GO" id="GO:0000981">
    <property type="term" value="F:DNA-binding transcription factor activity, RNA polymerase II-specific"/>
    <property type="evidence" value="ECO:0007669"/>
    <property type="project" value="TreeGrafter"/>
</dbReference>
<dbReference type="GO" id="GO:0000978">
    <property type="term" value="F:RNA polymerase II cis-regulatory region sequence-specific DNA binding"/>
    <property type="evidence" value="ECO:0007669"/>
    <property type="project" value="TreeGrafter"/>
</dbReference>
<organism evidence="8">
    <name type="scientific">Octopus bimaculoides</name>
    <name type="common">California two-spotted octopus</name>
    <dbReference type="NCBI Taxonomy" id="37653"/>
    <lineage>
        <taxon>Eukaryota</taxon>
        <taxon>Metazoa</taxon>
        <taxon>Spiralia</taxon>
        <taxon>Lophotrochozoa</taxon>
        <taxon>Mollusca</taxon>
        <taxon>Cephalopoda</taxon>
        <taxon>Coleoidea</taxon>
        <taxon>Octopodiformes</taxon>
        <taxon>Octopoda</taxon>
        <taxon>Incirrata</taxon>
        <taxon>Octopodidae</taxon>
        <taxon>Octopus</taxon>
    </lineage>
</organism>
<feature type="region of interest" description="Disordered" evidence="6">
    <location>
        <begin position="557"/>
        <end position="617"/>
    </location>
</feature>
<feature type="domain" description="C2H2-type" evidence="7">
    <location>
        <begin position="745"/>
        <end position="774"/>
    </location>
</feature>
<dbReference type="FunFam" id="3.30.160.60:FF:002343">
    <property type="entry name" value="Zinc finger protein 33A"/>
    <property type="match status" value="1"/>
</dbReference>
<feature type="domain" description="C2H2-type" evidence="7">
    <location>
        <begin position="775"/>
        <end position="798"/>
    </location>
</feature>
<feature type="compositionally biased region" description="Polar residues" evidence="6">
    <location>
        <begin position="593"/>
        <end position="606"/>
    </location>
</feature>
<sequence length="798" mass="86336">MALAPSYQYFPRTFSPKVLIHSKEPCTNIKSQHFSSLGSFPSFQILKSLAETSRITALEAALETTKFPTPVPITTTAQLTAKTTEATTTTESPTSPLLSPSLLLSPTTVKTKITTSTTAATSRTSTATTYLKTATIYTITTATAATTTTTTTTNTKTAATISSSSSVSASSSPPALSSTVTSSLIPKTIPKQATISPTSSMPVKMTQTSDQNISNSAERDKQKTYCHASADILQPVVLQDKQSEAYFGAFSAFGKADDKQTSHNGLLISQIDASFKCLYCCGGPSAPTGINKCQNDDMVMLEVAKSNILEKHLLSNRNHSWFGGDRRYGHEQTNGVYYPTEWCDNMLLKHHPVMDFTPCVQFKDEPHLVENSSPLTLSLSSSPCSATSLTAASSTSTSSLSLSLSPPLPLPLSLPPLPASSLSPPSFLLPRSAAFPPSSSLTPSPSPSSLSPSSSTAAALFTTTFSSSPTSLLSSSPSSFSSSFSLSSSSVSSSSLPYTGYHFHHSQQDDHDPTESNTQPQIAPSAHLPRILSVPLTTGIRDNPPSSQISLQPPLHLSSFQYQPPSPPAHPQPSLPPQLQIPLSPSPSSQPSNTTTIKTSSLSQYRPPQAPAPPPSSMCFYRRQSLVHYNRRPFLNGHTSSLAKLKIKRGNYLKRNDYSKGVAAFGRLNFSTTAGGIGSTTQNGCYAQRSTDVIYKVPSQHQQPYIERRQVQRTRNFHCPYCVISCSNRGQLQGHIRIHTGERPFVCKEPECGRAFIRNEELTRHRRIHTGERPHSCSVCRKAFTRKDHLSKHMKTHT</sequence>
<evidence type="ECO:0000313" key="8">
    <source>
        <dbReference type="EMBL" id="KOF86478.1"/>
    </source>
</evidence>
<keyword evidence="3 5" id="KW-0863">Zinc-finger</keyword>
<feature type="region of interest" description="Disordered" evidence="6">
    <location>
        <begin position="79"/>
        <end position="102"/>
    </location>
</feature>
<dbReference type="InterPro" id="IPR013087">
    <property type="entry name" value="Znf_C2H2_type"/>
</dbReference>
<evidence type="ECO:0000256" key="3">
    <source>
        <dbReference type="ARBA" id="ARBA00022771"/>
    </source>
</evidence>
<dbReference type="Gene3D" id="3.30.160.60">
    <property type="entry name" value="Classic Zinc Finger"/>
    <property type="match status" value="3"/>
</dbReference>
<dbReference type="FunFam" id="3.30.160.60:FF:000624">
    <property type="entry name" value="zinc finger protein 697"/>
    <property type="match status" value="1"/>
</dbReference>
<proteinExistence type="predicted"/>
<dbReference type="EMBL" id="KQ418642">
    <property type="protein sequence ID" value="KOF86478.1"/>
    <property type="molecule type" value="Genomic_DNA"/>
</dbReference>
<dbReference type="Pfam" id="PF00096">
    <property type="entry name" value="zf-C2H2"/>
    <property type="match status" value="3"/>
</dbReference>
<dbReference type="PROSITE" id="PS50157">
    <property type="entry name" value="ZINC_FINGER_C2H2_2"/>
    <property type="match status" value="3"/>
</dbReference>
<feature type="domain" description="C2H2-type" evidence="7">
    <location>
        <begin position="717"/>
        <end position="744"/>
    </location>
</feature>
<feature type="region of interest" description="Disordered" evidence="6">
    <location>
        <begin position="149"/>
        <end position="180"/>
    </location>
</feature>
<evidence type="ECO:0000259" key="7">
    <source>
        <dbReference type="PROSITE" id="PS50157"/>
    </source>
</evidence>
<evidence type="ECO:0000256" key="1">
    <source>
        <dbReference type="ARBA" id="ARBA00022723"/>
    </source>
</evidence>
<keyword evidence="4" id="KW-0862">Zinc</keyword>
<accession>A0A0L8HAY4</accession>
<dbReference type="PANTHER" id="PTHR23235">
    <property type="entry name" value="KRUEPPEL-LIKE TRANSCRIPTION FACTOR"/>
    <property type="match status" value="1"/>
</dbReference>
<feature type="region of interest" description="Disordered" evidence="6">
    <location>
        <begin position="500"/>
        <end position="529"/>
    </location>
</feature>
<dbReference type="OrthoDB" id="8922241at2759"/>
<dbReference type="InterPro" id="IPR036236">
    <property type="entry name" value="Znf_C2H2_sf"/>
</dbReference>
<evidence type="ECO:0000256" key="5">
    <source>
        <dbReference type="PROSITE-ProRule" id="PRU00042"/>
    </source>
</evidence>
<evidence type="ECO:0000256" key="4">
    <source>
        <dbReference type="ARBA" id="ARBA00022833"/>
    </source>
</evidence>
<dbReference type="PROSITE" id="PS00028">
    <property type="entry name" value="ZINC_FINGER_C2H2_1"/>
    <property type="match status" value="3"/>
</dbReference>